<dbReference type="STRING" id="633194.SAMN05421759_106139"/>
<dbReference type="InterPro" id="IPR002060">
    <property type="entry name" value="Squ/phyt_synthse"/>
</dbReference>
<dbReference type="InterPro" id="IPR008949">
    <property type="entry name" value="Isoprenoid_synthase_dom_sf"/>
</dbReference>
<evidence type="ECO:0000313" key="2">
    <source>
        <dbReference type="Proteomes" id="UP000186684"/>
    </source>
</evidence>
<dbReference type="AlphaFoldDB" id="A0A1N7N1B3"/>
<dbReference type="SUPFAM" id="SSF48576">
    <property type="entry name" value="Terpenoid synthases"/>
    <property type="match status" value="1"/>
</dbReference>
<dbReference type="Pfam" id="PF00494">
    <property type="entry name" value="SQS_PSY"/>
    <property type="match status" value="1"/>
</dbReference>
<organism evidence="1 2">
    <name type="scientific">Roseivivax lentus</name>
    <dbReference type="NCBI Taxonomy" id="633194"/>
    <lineage>
        <taxon>Bacteria</taxon>
        <taxon>Pseudomonadati</taxon>
        <taxon>Pseudomonadota</taxon>
        <taxon>Alphaproteobacteria</taxon>
        <taxon>Rhodobacterales</taxon>
        <taxon>Roseobacteraceae</taxon>
        <taxon>Roseivivax</taxon>
    </lineage>
</organism>
<accession>A0A1N7N1B3</accession>
<keyword evidence="2" id="KW-1185">Reference proteome</keyword>
<dbReference type="Gene3D" id="1.10.600.10">
    <property type="entry name" value="Farnesyl Diphosphate Synthase"/>
    <property type="match status" value="1"/>
</dbReference>
<name>A0A1N7N1B3_9RHOB</name>
<protein>
    <submittedName>
        <fullName evidence="1">Squalene/phytoene synthase</fullName>
    </submittedName>
</protein>
<dbReference type="EMBL" id="FTOQ01000006">
    <property type="protein sequence ID" value="SIS92122.1"/>
    <property type="molecule type" value="Genomic_DNA"/>
</dbReference>
<evidence type="ECO:0000313" key="1">
    <source>
        <dbReference type="EMBL" id="SIS92122.1"/>
    </source>
</evidence>
<sequence length="275" mass="29868">MWPMRLPARRSRPSWALMEFDDDLIACAQAVERGDPARFRAVMAAPVPARAQLFPIYAFNLEVARAPWVTSEAMIGEMRLQWWRDALAEIAAGGLVRRHDVVTPLALALAPGIAEKLDLLVGARRWDLYRDAFEDQAHLERYIEETGGLLLEAAATSLGPADPQVARDAGYAAGLAAFLRAVPELEAKGRRPLVDGRPAAVAVLAEGGLDRLARARKGRGAVSPEAMPAFLATWEAEPILKQAAREPARVADGTLAINPARSAARLALMRATGRW</sequence>
<proteinExistence type="predicted"/>
<gene>
    <name evidence="1" type="ORF">SAMN05421759_106139</name>
</gene>
<reference evidence="2" key="1">
    <citation type="submission" date="2017-01" db="EMBL/GenBank/DDBJ databases">
        <authorList>
            <person name="Varghese N."/>
            <person name="Submissions S."/>
        </authorList>
    </citation>
    <scope>NUCLEOTIDE SEQUENCE [LARGE SCALE GENOMIC DNA]</scope>
    <source>
        <strain evidence="2">DSM 29430</strain>
    </source>
</reference>
<dbReference type="Proteomes" id="UP000186684">
    <property type="component" value="Unassembled WGS sequence"/>
</dbReference>